<comment type="caution">
    <text evidence="2">The sequence shown here is derived from an EMBL/GenBank/DDBJ whole genome shotgun (WGS) entry which is preliminary data.</text>
</comment>
<proteinExistence type="predicted"/>
<dbReference type="EMBL" id="JAALLS010000003">
    <property type="protein sequence ID" value="NGP87371.1"/>
    <property type="molecule type" value="Genomic_DNA"/>
</dbReference>
<evidence type="ECO:0008006" key="4">
    <source>
        <dbReference type="Google" id="ProtNLM"/>
    </source>
</evidence>
<evidence type="ECO:0000256" key="1">
    <source>
        <dbReference type="SAM" id="Coils"/>
    </source>
</evidence>
<dbReference type="Proteomes" id="UP000479132">
    <property type="component" value="Unassembled WGS sequence"/>
</dbReference>
<feature type="coiled-coil region" evidence="1">
    <location>
        <begin position="13"/>
        <end position="62"/>
    </location>
</feature>
<gene>
    <name evidence="2" type="ORF">G3569_03310</name>
</gene>
<evidence type="ECO:0000313" key="3">
    <source>
        <dbReference type="Proteomes" id="UP000479132"/>
    </source>
</evidence>
<reference evidence="2 3" key="1">
    <citation type="submission" date="2020-02" db="EMBL/GenBank/DDBJ databases">
        <title>Aliifodinibius halophilus 2W32, complete genome.</title>
        <authorList>
            <person name="Li Y."/>
            <person name="Wu S."/>
        </authorList>
    </citation>
    <scope>NUCLEOTIDE SEQUENCE [LARGE SCALE GENOMIC DNA]</scope>
    <source>
        <strain evidence="2 3">2W32</strain>
    </source>
</reference>
<dbReference type="RefSeq" id="WP_165266067.1">
    <property type="nucleotide sequence ID" value="NZ_JAALLS010000003.1"/>
</dbReference>
<protein>
    <recommendedName>
        <fullName evidence="4">Flagellar protein FlgN</fullName>
    </recommendedName>
</protein>
<sequence>MQEEKLNAFGETVEELERLSQKLIKTIENQTKAVIASNDKKIEEFAERYTTLQGAFKEQEKQFIDQLQAMVPSKEERLKLEHLKETFPQFAGMIDQWEESLGTHTRLLKRKHQKLNELLEFALSRNVELMHSIYSLHNQKNMHYSSGGDKKEIASGIAVNKEA</sequence>
<organism evidence="2 3">
    <name type="scientific">Fodinibius halophilus</name>
    <dbReference type="NCBI Taxonomy" id="1736908"/>
    <lineage>
        <taxon>Bacteria</taxon>
        <taxon>Pseudomonadati</taxon>
        <taxon>Balneolota</taxon>
        <taxon>Balneolia</taxon>
        <taxon>Balneolales</taxon>
        <taxon>Balneolaceae</taxon>
        <taxon>Fodinibius</taxon>
    </lineage>
</organism>
<dbReference type="AlphaFoldDB" id="A0A6M1T5V8"/>
<evidence type="ECO:0000313" key="2">
    <source>
        <dbReference type="EMBL" id="NGP87371.1"/>
    </source>
</evidence>
<keyword evidence="1" id="KW-0175">Coiled coil</keyword>
<keyword evidence="3" id="KW-1185">Reference proteome</keyword>
<name>A0A6M1T5V8_9BACT</name>
<accession>A0A6M1T5V8</accession>